<dbReference type="Proteomes" id="UP001162483">
    <property type="component" value="Unassembled WGS sequence"/>
</dbReference>
<feature type="region of interest" description="Disordered" evidence="1">
    <location>
        <begin position="1"/>
        <end position="24"/>
    </location>
</feature>
<sequence length="80" mass="9427">GLNTKSGIGFPTPARQPDRNSTKHRPPTIFCFFLAFSPSHKYDFHMQMQRTEWPTRRKHVHISATNILTFMKDETYFIDV</sequence>
<organism evidence="2 3">
    <name type="scientific">Staurois parvus</name>
    <dbReference type="NCBI Taxonomy" id="386267"/>
    <lineage>
        <taxon>Eukaryota</taxon>
        <taxon>Metazoa</taxon>
        <taxon>Chordata</taxon>
        <taxon>Craniata</taxon>
        <taxon>Vertebrata</taxon>
        <taxon>Euteleostomi</taxon>
        <taxon>Amphibia</taxon>
        <taxon>Batrachia</taxon>
        <taxon>Anura</taxon>
        <taxon>Neobatrachia</taxon>
        <taxon>Ranoidea</taxon>
        <taxon>Ranidae</taxon>
        <taxon>Staurois</taxon>
    </lineage>
</organism>
<keyword evidence="3" id="KW-1185">Reference proteome</keyword>
<dbReference type="EMBL" id="CATNWA010020736">
    <property type="protein sequence ID" value="CAI9619688.1"/>
    <property type="molecule type" value="Genomic_DNA"/>
</dbReference>
<evidence type="ECO:0000256" key="1">
    <source>
        <dbReference type="SAM" id="MobiDB-lite"/>
    </source>
</evidence>
<evidence type="ECO:0000313" key="2">
    <source>
        <dbReference type="EMBL" id="CAI9619688.1"/>
    </source>
</evidence>
<gene>
    <name evidence="2" type="ORF">SPARVUS_LOCUS15874738</name>
</gene>
<proteinExistence type="predicted"/>
<protein>
    <submittedName>
        <fullName evidence="2">Uncharacterized protein</fullName>
    </submittedName>
</protein>
<accession>A0ABN9HG01</accession>
<name>A0ABN9HG01_9NEOB</name>
<reference evidence="2" key="1">
    <citation type="submission" date="2023-05" db="EMBL/GenBank/DDBJ databases">
        <authorList>
            <person name="Stuckert A."/>
        </authorList>
    </citation>
    <scope>NUCLEOTIDE SEQUENCE</scope>
</reference>
<comment type="caution">
    <text evidence="2">The sequence shown here is derived from an EMBL/GenBank/DDBJ whole genome shotgun (WGS) entry which is preliminary data.</text>
</comment>
<evidence type="ECO:0000313" key="3">
    <source>
        <dbReference type="Proteomes" id="UP001162483"/>
    </source>
</evidence>
<feature type="non-terminal residue" evidence="2">
    <location>
        <position position="1"/>
    </location>
</feature>